<dbReference type="Gene3D" id="4.10.240.10">
    <property type="entry name" value="Zn(2)-C6 fungal-type DNA-binding domain"/>
    <property type="match status" value="1"/>
</dbReference>
<dbReference type="Pfam" id="PF00172">
    <property type="entry name" value="Zn_clus"/>
    <property type="match status" value="1"/>
</dbReference>
<dbReference type="PROSITE" id="PS50048">
    <property type="entry name" value="ZN2_CY6_FUNGAL_2"/>
    <property type="match status" value="1"/>
</dbReference>
<evidence type="ECO:0000256" key="2">
    <source>
        <dbReference type="SAM" id="MobiDB-lite"/>
    </source>
</evidence>
<organism evidence="4 5">
    <name type="scientific">Phyllosticta capitalensis</name>
    <dbReference type="NCBI Taxonomy" id="121624"/>
    <lineage>
        <taxon>Eukaryota</taxon>
        <taxon>Fungi</taxon>
        <taxon>Dikarya</taxon>
        <taxon>Ascomycota</taxon>
        <taxon>Pezizomycotina</taxon>
        <taxon>Dothideomycetes</taxon>
        <taxon>Dothideomycetes incertae sedis</taxon>
        <taxon>Botryosphaeriales</taxon>
        <taxon>Phyllostictaceae</taxon>
        <taxon>Phyllosticta</taxon>
    </lineage>
</organism>
<accession>A0ABR1YS26</accession>
<dbReference type="SMART" id="SM00066">
    <property type="entry name" value="GAL4"/>
    <property type="match status" value="1"/>
</dbReference>
<dbReference type="SUPFAM" id="SSF57701">
    <property type="entry name" value="Zn2/Cys6 DNA-binding domain"/>
    <property type="match status" value="1"/>
</dbReference>
<feature type="compositionally biased region" description="Basic and acidic residues" evidence="2">
    <location>
        <begin position="171"/>
        <end position="186"/>
    </location>
</feature>
<dbReference type="PANTHER" id="PTHR37012">
    <property type="entry name" value="B-ZIP TRANSCRIPTION FACTOR (EUROFUNG)-RELATED"/>
    <property type="match status" value="1"/>
</dbReference>
<dbReference type="InterPro" id="IPR036864">
    <property type="entry name" value="Zn2-C6_fun-type_DNA-bd_sf"/>
</dbReference>
<reference evidence="4 5" key="1">
    <citation type="submission" date="2024-04" db="EMBL/GenBank/DDBJ databases">
        <title>Phyllosticta paracitricarpa is synonymous to the EU quarantine fungus P. citricarpa based on phylogenomic analyses.</title>
        <authorList>
            <consortium name="Lawrence Berkeley National Laboratory"/>
            <person name="Van Ingen-Buijs V.A."/>
            <person name="Van Westerhoven A.C."/>
            <person name="Haridas S."/>
            <person name="Skiadas P."/>
            <person name="Martin F."/>
            <person name="Groenewald J.Z."/>
            <person name="Crous P.W."/>
            <person name="Seidl M.F."/>
        </authorList>
    </citation>
    <scope>NUCLEOTIDE SEQUENCE [LARGE SCALE GENOMIC DNA]</scope>
    <source>
        <strain evidence="4 5">CBS 123374</strain>
    </source>
</reference>
<feature type="region of interest" description="Disordered" evidence="2">
    <location>
        <begin position="453"/>
        <end position="501"/>
    </location>
</feature>
<evidence type="ECO:0000259" key="3">
    <source>
        <dbReference type="PROSITE" id="PS50048"/>
    </source>
</evidence>
<dbReference type="Pfam" id="PF11905">
    <property type="entry name" value="DUF3425"/>
    <property type="match status" value="1"/>
</dbReference>
<dbReference type="PANTHER" id="PTHR37012:SF2">
    <property type="entry name" value="BZIP DOMAIN-CONTAINING PROTEIN-RELATED"/>
    <property type="match status" value="1"/>
</dbReference>
<protein>
    <recommendedName>
        <fullName evidence="3">Zn(2)-C6 fungal-type domain-containing protein</fullName>
    </recommendedName>
</protein>
<dbReference type="EMBL" id="JBBWRZ010000004">
    <property type="protein sequence ID" value="KAK8237629.1"/>
    <property type="molecule type" value="Genomic_DNA"/>
</dbReference>
<feature type="region of interest" description="Disordered" evidence="2">
    <location>
        <begin position="115"/>
        <end position="207"/>
    </location>
</feature>
<feature type="compositionally biased region" description="Low complexity" evidence="2">
    <location>
        <begin position="187"/>
        <end position="198"/>
    </location>
</feature>
<sequence>MAQVGEGSASSSAPKRQKQMTIIACKGCQRRKSKCDGGRPSCDRCRRLKEECKYEYDSTVSRQDGLKRRLQSVTEKSNSLEALVSSLRSASEGETADILRLLKSGADVSDIIDQVGKSSTSESDLPTRRKRLNAADRESSYPTPPGDVIGENPGAMLPRRSVETSQPSVKTEPHSRSSARTDDESRTPSSTTSTSSTVRMRDRRKKPRGYVELFGNLPFSSSLVANGYSPEIQSHQMSNFHVPVHFLQPIWEVDSSPLSRVVQNYRDMARQAYHNTRRVSVQTRTDITTFFRENVVERGEEVPTTSDWAADMNRSFDDVDIFVRLACLYFQTHLMLWMVNPTADTYARMPDLIKPTPCQMMVPHISPIDTVPLPMIREALVHNLRDWVAACAYSLSVNWPHGLDACIETDPLTGRLYLTRKFEEHVSTMDNWSVDSNFLEYFPELRDQVVCLDRESRSESPPENALGVDIVPRAPEPGSLRATVAQGVQTAQKNRRKPGDE</sequence>
<comment type="caution">
    <text evidence="4">The sequence shown here is derived from an EMBL/GenBank/DDBJ whole genome shotgun (WGS) entry which is preliminary data.</text>
</comment>
<name>A0ABR1YS26_9PEZI</name>
<keyword evidence="5" id="KW-1185">Reference proteome</keyword>
<evidence type="ECO:0000313" key="5">
    <source>
        <dbReference type="Proteomes" id="UP001492380"/>
    </source>
</evidence>
<keyword evidence="1" id="KW-0539">Nucleus</keyword>
<feature type="domain" description="Zn(2)-C6 fungal-type" evidence="3">
    <location>
        <begin position="24"/>
        <end position="54"/>
    </location>
</feature>
<dbReference type="Proteomes" id="UP001492380">
    <property type="component" value="Unassembled WGS sequence"/>
</dbReference>
<proteinExistence type="predicted"/>
<evidence type="ECO:0000313" key="4">
    <source>
        <dbReference type="EMBL" id="KAK8237629.1"/>
    </source>
</evidence>
<dbReference type="InterPro" id="IPR021833">
    <property type="entry name" value="DUF3425"/>
</dbReference>
<evidence type="ECO:0000256" key="1">
    <source>
        <dbReference type="ARBA" id="ARBA00023242"/>
    </source>
</evidence>
<dbReference type="CDD" id="cd00067">
    <property type="entry name" value="GAL4"/>
    <property type="match status" value="1"/>
</dbReference>
<gene>
    <name evidence="4" type="ORF">HDK90DRAFT_199500</name>
</gene>
<dbReference type="InterPro" id="IPR001138">
    <property type="entry name" value="Zn2Cys6_DnaBD"/>
</dbReference>